<evidence type="ECO:0000256" key="5">
    <source>
        <dbReference type="ARBA" id="ARBA00023268"/>
    </source>
</evidence>
<dbReference type="InterPro" id="IPR049551">
    <property type="entry name" value="PKS_DH_C"/>
</dbReference>
<dbReference type="InterPro" id="IPR020843">
    <property type="entry name" value="ER"/>
</dbReference>
<dbReference type="GO" id="GO:0031177">
    <property type="term" value="F:phosphopantetheine binding"/>
    <property type="evidence" value="ECO:0007669"/>
    <property type="project" value="InterPro"/>
</dbReference>
<organism evidence="11 12">
    <name type="scientific">Lasiosphaeria hispida</name>
    <dbReference type="NCBI Taxonomy" id="260671"/>
    <lineage>
        <taxon>Eukaryota</taxon>
        <taxon>Fungi</taxon>
        <taxon>Dikarya</taxon>
        <taxon>Ascomycota</taxon>
        <taxon>Pezizomycotina</taxon>
        <taxon>Sordariomycetes</taxon>
        <taxon>Sordariomycetidae</taxon>
        <taxon>Sordariales</taxon>
        <taxon>Lasiosphaeriaceae</taxon>
        <taxon>Lasiosphaeria</taxon>
    </lineage>
</organism>
<dbReference type="Pfam" id="PF16197">
    <property type="entry name" value="KAsynt_C_assoc"/>
    <property type="match status" value="1"/>
</dbReference>
<evidence type="ECO:0000313" key="11">
    <source>
        <dbReference type="EMBL" id="KAK3356488.1"/>
    </source>
</evidence>
<dbReference type="Pfam" id="PF00550">
    <property type="entry name" value="PP-binding"/>
    <property type="match status" value="1"/>
</dbReference>
<dbReference type="InterPro" id="IPR013968">
    <property type="entry name" value="PKS_KR"/>
</dbReference>
<dbReference type="EMBL" id="JAUIQD010000003">
    <property type="protein sequence ID" value="KAK3356488.1"/>
    <property type="molecule type" value="Genomic_DNA"/>
</dbReference>
<keyword evidence="4" id="KW-0560">Oxidoreductase</keyword>
<dbReference type="Pfam" id="PF21089">
    <property type="entry name" value="PKS_DH_N"/>
    <property type="match status" value="1"/>
</dbReference>
<dbReference type="CDD" id="cd05195">
    <property type="entry name" value="enoyl_red"/>
    <property type="match status" value="1"/>
</dbReference>
<evidence type="ECO:0000256" key="7">
    <source>
        <dbReference type="SAM" id="MobiDB-lite"/>
    </source>
</evidence>
<dbReference type="PANTHER" id="PTHR43775:SF18">
    <property type="entry name" value="ENZYME, PUTATIVE (JCVI)-RELATED"/>
    <property type="match status" value="1"/>
</dbReference>
<feature type="region of interest" description="Disordered" evidence="7">
    <location>
        <begin position="1"/>
        <end position="70"/>
    </location>
</feature>
<dbReference type="GO" id="GO:0004312">
    <property type="term" value="F:fatty acid synthase activity"/>
    <property type="evidence" value="ECO:0007669"/>
    <property type="project" value="TreeGrafter"/>
</dbReference>
<evidence type="ECO:0000313" key="12">
    <source>
        <dbReference type="Proteomes" id="UP001275084"/>
    </source>
</evidence>
<dbReference type="InterPro" id="IPR014030">
    <property type="entry name" value="Ketoacyl_synth_N"/>
</dbReference>
<evidence type="ECO:0000256" key="2">
    <source>
        <dbReference type="ARBA" id="ARBA00022553"/>
    </source>
</evidence>
<evidence type="ECO:0000259" key="8">
    <source>
        <dbReference type="PROSITE" id="PS50075"/>
    </source>
</evidence>
<name>A0AAJ0MFI9_9PEZI</name>
<dbReference type="Gene3D" id="3.90.180.10">
    <property type="entry name" value="Medium-chain alcohol dehydrogenases, catalytic domain"/>
    <property type="match status" value="1"/>
</dbReference>
<dbReference type="Gene3D" id="3.10.129.110">
    <property type="entry name" value="Polyketide synthase dehydratase"/>
    <property type="match status" value="1"/>
</dbReference>
<dbReference type="SMART" id="SM00822">
    <property type="entry name" value="PKS_KR"/>
    <property type="match status" value="1"/>
</dbReference>
<dbReference type="FunFam" id="3.40.50.720:FF:000209">
    <property type="entry name" value="Polyketide synthase Pks12"/>
    <property type="match status" value="1"/>
</dbReference>
<dbReference type="SUPFAM" id="SSF51735">
    <property type="entry name" value="NAD(P)-binding Rossmann-fold domains"/>
    <property type="match status" value="3"/>
</dbReference>
<dbReference type="SUPFAM" id="SSF52151">
    <property type="entry name" value="FabD/lysophospholipase-like"/>
    <property type="match status" value="1"/>
</dbReference>
<dbReference type="GO" id="GO:0016491">
    <property type="term" value="F:oxidoreductase activity"/>
    <property type="evidence" value="ECO:0007669"/>
    <property type="project" value="UniProtKB-KW"/>
</dbReference>
<dbReference type="Pfam" id="PF00698">
    <property type="entry name" value="Acyl_transf_1"/>
    <property type="match status" value="1"/>
</dbReference>
<dbReference type="PROSITE" id="PS52004">
    <property type="entry name" value="KS3_2"/>
    <property type="match status" value="1"/>
</dbReference>
<gene>
    <name evidence="11" type="ORF">B0T25DRAFT_602975</name>
</gene>
<dbReference type="InterPro" id="IPR036736">
    <property type="entry name" value="ACP-like_sf"/>
</dbReference>
<protein>
    <submittedName>
        <fullName evidence="11">Reducing type I polyketide synthase</fullName>
    </submittedName>
</protein>
<dbReference type="InterPro" id="IPR020806">
    <property type="entry name" value="PKS_PP-bd"/>
</dbReference>
<evidence type="ECO:0000256" key="3">
    <source>
        <dbReference type="ARBA" id="ARBA00022679"/>
    </source>
</evidence>
<dbReference type="InterPro" id="IPR011032">
    <property type="entry name" value="GroES-like_sf"/>
</dbReference>
<dbReference type="InterPro" id="IPR049900">
    <property type="entry name" value="PKS_mFAS_DH"/>
</dbReference>
<dbReference type="InterPro" id="IPR013154">
    <property type="entry name" value="ADH-like_N"/>
</dbReference>
<feature type="active site" description="Proton acceptor; for dehydratase activity" evidence="6">
    <location>
        <position position="1031"/>
    </location>
</feature>
<dbReference type="InterPro" id="IPR001227">
    <property type="entry name" value="Ac_transferase_dom_sf"/>
</dbReference>
<dbReference type="InterPro" id="IPR049552">
    <property type="entry name" value="PKS_DH_N"/>
</dbReference>
<dbReference type="InterPro" id="IPR014043">
    <property type="entry name" value="Acyl_transferase_dom"/>
</dbReference>
<dbReference type="SUPFAM" id="SSF47336">
    <property type="entry name" value="ACP-like"/>
    <property type="match status" value="1"/>
</dbReference>
<dbReference type="InterPro" id="IPR020807">
    <property type="entry name" value="PKS_DH"/>
</dbReference>
<dbReference type="CDD" id="cd00833">
    <property type="entry name" value="PKS"/>
    <property type="match status" value="1"/>
</dbReference>
<dbReference type="SMART" id="SM00825">
    <property type="entry name" value="PKS_KS"/>
    <property type="match status" value="1"/>
</dbReference>
<dbReference type="InterPro" id="IPR057326">
    <property type="entry name" value="KR_dom"/>
</dbReference>
<dbReference type="PROSITE" id="PS50075">
    <property type="entry name" value="CARRIER"/>
    <property type="match status" value="1"/>
</dbReference>
<evidence type="ECO:0000256" key="1">
    <source>
        <dbReference type="ARBA" id="ARBA00022450"/>
    </source>
</evidence>
<dbReference type="Pfam" id="PF08659">
    <property type="entry name" value="KR"/>
    <property type="match status" value="1"/>
</dbReference>
<evidence type="ECO:0000259" key="10">
    <source>
        <dbReference type="PROSITE" id="PS52019"/>
    </source>
</evidence>
<dbReference type="Pfam" id="PF13602">
    <property type="entry name" value="ADH_zinc_N_2"/>
    <property type="match status" value="1"/>
</dbReference>
<dbReference type="InterPro" id="IPR016039">
    <property type="entry name" value="Thiolase-like"/>
</dbReference>
<dbReference type="PROSITE" id="PS52019">
    <property type="entry name" value="PKS_MFAS_DH"/>
    <property type="match status" value="1"/>
</dbReference>
<feature type="region of interest" description="C-terminal hotdog fold" evidence="6">
    <location>
        <begin position="1147"/>
        <end position="1305"/>
    </location>
</feature>
<dbReference type="InterPro" id="IPR009081">
    <property type="entry name" value="PP-bd_ACP"/>
</dbReference>
<keyword evidence="2" id="KW-0597">Phosphoprotein</keyword>
<dbReference type="Gene3D" id="3.40.50.720">
    <property type="entry name" value="NAD(P)-binding Rossmann-like Domain"/>
    <property type="match status" value="3"/>
</dbReference>
<keyword evidence="3" id="KW-0808">Transferase</keyword>
<feature type="domain" description="Carrier" evidence="8">
    <location>
        <begin position="2353"/>
        <end position="2433"/>
    </location>
</feature>
<dbReference type="SMART" id="SM00826">
    <property type="entry name" value="PKS_DH"/>
    <property type="match status" value="1"/>
</dbReference>
<dbReference type="GO" id="GO:0006633">
    <property type="term" value="P:fatty acid biosynthetic process"/>
    <property type="evidence" value="ECO:0007669"/>
    <property type="project" value="TreeGrafter"/>
</dbReference>
<dbReference type="Pfam" id="PF23114">
    <property type="entry name" value="NAD-bd_HRPKS_sdrA"/>
    <property type="match status" value="1"/>
</dbReference>
<dbReference type="Pfam" id="PF02801">
    <property type="entry name" value="Ketoacyl-synt_C"/>
    <property type="match status" value="1"/>
</dbReference>
<dbReference type="InterPro" id="IPR056501">
    <property type="entry name" value="NAD-bd_HRPKS_sdrA"/>
</dbReference>
<dbReference type="SMART" id="SM00827">
    <property type="entry name" value="PKS_AT"/>
    <property type="match status" value="1"/>
</dbReference>
<evidence type="ECO:0000259" key="9">
    <source>
        <dbReference type="PROSITE" id="PS52004"/>
    </source>
</evidence>
<dbReference type="InterPro" id="IPR050091">
    <property type="entry name" value="PKS_NRPS_Biosynth_Enz"/>
</dbReference>
<dbReference type="InterPro" id="IPR036291">
    <property type="entry name" value="NAD(P)-bd_dom_sf"/>
</dbReference>
<dbReference type="InterPro" id="IPR006162">
    <property type="entry name" value="Ppantetheine_attach_site"/>
</dbReference>
<accession>A0AAJ0MFI9</accession>
<proteinExistence type="predicted"/>
<reference evidence="11" key="2">
    <citation type="submission" date="2023-06" db="EMBL/GenBank/DDBJ databases">
        <authorList>
            <consortium name="Lawrence Berkeley National Laboratory"/>
            <person name="Haridas S."/>
            <person name="Hensen N."/>
            <person name="Bonometti L."/>
            <person name="Westerberg I."/>
            <person name="Brannstrom I.O."/>
            <person name="Guillou S."/>
            <person name="Cros-Aarteil S."/>
            <person name="Calhoun S."/>
            <person name="Kuo A."/>
            <person name="Mondo S."/>
            <person name="Pangilinan J."/>
            <person name="Riley R."/>
            <person name="Labutti K."/>
            <person name="Andreopoulos B."/>
            <person name="Lipzen A."/>
            <person name="Chen C."/>
            <person name="Yanf M."/>
            <person name="Daum C."/>
            <person name="Ng V."/>
            <person name="Clum A."/>
            <person name="Steindorff A."/>
            <person name="Ohm R."/>
            <person name="Martin F."/>
            <person name="Silar P."/>
            <person name="Natvig D."/>
            <person name="Lalanne C."/>
            <person name="Gautier V."/>
            <person name="Ament-Velasquez S.L."/>
            <person name="Kruys A."/>
            <person name="Hutchinson M.I."/>
            <person name="Powell A.J."/>
            <person name="Barry K."/>
            <person name="Miller A.N."/>
            <person name="Grigoriev I.V."/>
            <person name="Debuchy R."/>
            <person name="Gladieux P."/>
            <person name="Thoren M.H."/>
            <person name="Johannesson H."/>
        </authorList>
    </citation>
    <scope>NUCLEOTIDE SEQUENCE</scope>
    <source>
        <strain evidence="11">CBS 955.72</strain>
    </source>
</reference>
<dbReference type="GO" id="GO:0030639">
    <property type="term" value="P:polyketide biosynthetic process"/>
    <property type="evidence" value="ECO:0007669"/>
    <property type="project" value="UniProtKB-ARBA"/>
</dbReference>
<dbReference type="Gene3D" id="3.30.70.3290">
    <property type="match status" value="1"/>
</dbReference>
<dbReference type="SMART" id="SM00823">
    <property type="entry name" value="PKS_PP"/>
    <property type="match status" value="1"/>
</dbReference>
<feature type="domain" description="PKS/mFAS DH" evidence="10">
    <location>
        <begin position="999"/>
        <end position="1305"/>
    </location>
</feature>
<keyword evidence="1" id="KW-0596">Phosphopantetheine</keyword>
<dbReference type="InterPro" id="IPR042104">
    <property type="entry name" value="PKS_dehydratase_sf"/>
</dbReference>
<dbReference type="GO" id="GO:1901336">
    <property type="term" value="P:lactone biosynthetic process"/>
    <property type="evidence" value="ECO:0007669"/>
    <property type="project" value="UniProtKB-ARBA"/>
</dbReference>
<dbReference type="Proteomes" id="UP001275084">
    <property type="component" value="Unassembled WGS sequence"/>
</dbReference>
<dbReference type="Pfam" id="PF08240">
    <property type="entry name" value="ADH_N"/>
    <property type="match status" value="1"/>
</dbReference>
<keyword evidence="12" id="KW-1185">Reference proteome</keyword>
<keyword evidence="5" id="KW-0511">Multifunctional enzyme</keyword>
<dbReference type="Pfam" id="PF00109">
    <property type="entry name" value="ketoacyl-synt"/>
    <property type="match status" value="1"/>
</dbReference>
<dbReference type="SMART" id="SM00829">
    <property type="entry name" value="PKS_ER"/>
    <property type="match status" value="1"/>
</dbReference>
<dbReference type="SUPFAM" id="SSF53901">
    <property type="entry name" value="Thiolase-like"/>
    <property type="match status" value="1"/>
</dbReference>
<dbReference type="SUPFAM" id="SSF55048">
    <property type="entry name" value="Probable ACP-binding domain of malonyl-CoA ACP transacylase"/>
    <property type="match status" value="1"/>
</dbReference>
<evidence type="ECO:0000256" key="6">
    <source>
        <dbReference type="PROSITE-ProRule" id="PRU01363"/>
    </source>
</evidence>
<evidence type="ECO:0000256" key="4">
    <source>
        <dbReference type="ARBA" id="ARBA00023002"/>
    </source>
</evidence>
<dbReference type="InterPro" id="IPR032821">
    <property type="entry name" value="PKS_assoc"/>
</dbReference>
<dbReference type="SUPFAM" id="SSF50129">
    <property type="entry name" value="GroES-like"/>
    <property type="match status" value="1"/>
</dbReference>
<sequence>MVANDSSALAGHATYGPATLSNPIDDLNRATNPLDGSLDGTFTGPPNGQSTQNINIPQTNGSTATIGDSQKRPFQTPIAVVGLACRLPGHSNSPKALWDFIERGGIAGNRPPDSRFNLEGHYDGSKKPHTMRSPGGMFLEDVDPRDFDAQFFSITTVDAIAMDPQQRQLLEVVYECLENSGTPLERISGAKVGCFVGSYAVDFGDMQARDPEDRAESITIGIGRAILSNRISHFLNIRGPSMTIDTACSGSLVSVDVACQYLNARQADGMIVAGANIYLSPDHNMDMGAMRGASSATGKCHTFDAKADGYIKGEAVNAVYLKRLDDAIRDGDPIRGVIRGSATNSDGWTPGIASPSSDAQATAIRAAYANAGITDFNETGFLECHGTGTLAGDPIEVAGAASVFGPTRSLSNPLVIGSIKSNIGHSEPAAGISGLIKAVLAVESGTIPGNPTFVDPNPKIEFEKLRVKATRPTIKWPQGYKFRRASVNSFGYGGSNAHVVVDEVTNVVHSSALRHVSSFAEDVEDFFDLGGSDVTVSKRPKVLVASANDEESLKAQINALTGHLLNPAVKVKLNDLAYTLSERRTRHYRRAFTVTKTTELSKDGFVLGKKKAEAPRIGFIFTGQGAQWPQMGKDLIANFPSARQVLERLDKALHTLPVPPKWSLISELSEARSPEHLRLPEFSQPLVTALQLATLTVLKGWGVEAQSVVGHSSGEIAAAAAAGLLSYEDAIKIAYFRGLAAKTLPSAKPVGMLAVGVGAETAQQYIDAEDLVEIACYNSPSSVTLSGTVPALEKTKERLQKDNHFARLLQVSLAYHSGHMAEIGEHYETLLLENVGAPLKGSDSVTMFSSVTGAALDIPVDASYWKANMVSPVRFAQATKDLLSGKNGADFLVEIGPSNALAGPVSQIKQSLPGEGTDILYSSTAKRGPNTILSLYDVAGRLFVAGGAVDLEQVNKDEDITEQPSVIIDLPNYSWNHTKKYWQESEASKDWRFRKFVNHDLLGTKVLSSPWQSPTWKKTLRLADVTWLKDHKMGHEIIFPGAGYVAMAVEAAFQATFATTWDGKVPTKYRFKLRDLKFPRALVLDEKTEQKINFVLTPLPRSSKSWFEYKVSSLNDGVWSENSTGFVRIETDFVDAVAPEAALKPLQYPTPGRLWYKAMQDAGYNFGTDFQKHLEVESTVGHFANRSLVALEPPPSTWKQSHYPIHPANMDGAFQSVAPSLWQGDRSSIDAVLVPAIVDSITIYPQREGVTQGISVATSEFIGVGRKESKKNYFSSCQVFSPKDGALLFELKGLRYHQLQTRGDVYTTHPYARLEWKPDVTLLSEQQLQTVLSDGETTATIQSAIDHLAHKFPTLKVAEINLDNADDSTLWISDSESPNKSTRAAYSAYHFFTNNATALVNLQDKHAAVGNSTFTLADLTRPDFVSTEQDFDLVITKASKLHGDAFEVAARHISSLLSGRGYALFVQTDSQQPAVDEVNGVSSASLKASGFDGIQQLVAESADIYLAQRDFLGLANGIASKTINLIHLAEEGVEAATAKAALQERGWNFAEYSINSLDDLPERSNVLILNELDNSVLEATNKAQWQALQTVIRNESNILWVTQGAQFKVTNPTKAAAQGLLRVLRAEEPALQLLTLDVESSSGPITHNAVDTALRLLLTPAKATQNESEYVERDGVIHVSRVLPDELINVAKVEDAQGREAKTVSLHDSEHTIRLRAEHLGNIDSLFYGEVSKGPIPLPPNTVEVELYAAGLNFKDVAVTMGIVPENEHLLGLEGAGIVRRVASDVTKFKLGQRVVVFEKGTFANRIIATTERTHALPDSMTFEEASTLPAVYLTSMYSLFHLANLKRGDGKRKSVLIHSASGGVGIASIQLSQYAGAEIFVTVGTQEKRDFLKNTFGIPDDHIFSSRNTEFAGQILKITQGAGVDVILNSLTGDLLEESWRIIADGGTMVEIGKKDILDRNSLSMEPFSRNASFRALDFSYREISDALIADILSQLFQLISEGHVKPIAPITPFSFEDIPAAFRVLRGGKHIGKLVVTNGLNAKVEVPVRPSPRALSLRQDVSYLIIGGLKGLCGSLAVHLAKNGAKYISVLSRSGHNDDKSQGVVKNIEALGAHIDLLQGDVANTDDIRRVFKETAVPIGGIIQGAMVLRDRTFGSMTIDEYHGALACKLQGTWNLHNTALEQGLVLDFFTLLSSISGVVGQKGQANYAAGNAVLDAFAVYRKGLGLAANSVDLGVIEDIGYIHDHDGLQQNLDTSIWTGINEGLLRRILEYSIYQQHHSSQVLNPASTTQLITGIPVPQPDESGLARDARFAPLFIRAGASAGGSGGGSGSGDGAREIQAFLLLAKSKGADPAAVVAAAIEITNKHFTKTLRLTEPIESARPLATYGLDSLAAVEIRNWVRMTLGAELTTLEIVNASSLVALSEKIVSKIIVS</sequence>
<feature type="domain" description="Ketosynthase family 3 (KS3)" evidence="9">
    <location>
        <begin position="75"/>
        <end position="503"/>
    </location>
</feature>
<dbReference type="InterPro" id="IPR016035">
    <property type="entry name" value="Acyl_Trfase/lysoPLipase"/>
</dbReference>
<dbReference type="InterPro" id="IPR014031">
    <property type="entry name" value="Ketoacyl_synth_C"/>
</dbReference>
<dbReference type="Gene3D" id="1.10.1200.10">
    <property type="entry name" value="ACP-like"/>
    <property type="match status" value="1"/>
</dbReference>
<feature type="region of interest" description="N-terminal hotdog fold" evidence="6">
    <location>
        <begin position="999"/>
        <end position="1134"/>
    </location>
</feature>
<dbReference type="Gene3D" id="3.40.366.10">
    <property type="entry name" value="Malonyl-Coenzyme A Acyl Carrier Protein, domain 2"/>
    <property type="match status" value="1"/>
</dbReference>
<dbReference type="InterPro" id="IPR020841">
    <property type="entry name" value="PKS_Beta-ketoAc_synthase_dom"/>
</dbReference>
<feature type="compositionally biased region" description="Polar residues" evidence="7">
    <location>
        <begin position="44"/>
        <end position="68"/>
    </location>
</feature>
<dbReference type="PROSITE" id="PS00012">
    <property type="entry name" value="PHOSPHOPANTETHEINE"/>
    <property type="match status" value="1"/>
</dbReference>
<dbReference type="InterPro" id="IPR016036">
    <property type="entry name" value="Malonyl_transacylase_ACP-bd"/>
</dbReference>
<dbReference type="Pfam" id="PF14765">
    <property type="entry name" value="PS-DH"/>
    <property type="match status" value="1"/>
</dbReference>
<dbReference type="Gene3D" id="3.40.47.10">
    <property type="match status" value="1"/>
</dbReference>
<feature type="active site" description="Proton donor; for dehydratase activity" evidence="6">
    <location>
        <position position="1211"/>
    </location>
</feature>
<reference evidence="11" key="1">
    <citation type="journal article" date="2023" name="Mol. Phylogenet. Evol.">
        <title>Genome-scale phylogeny and comparative genomics of the fungal order Sordariales.</title>
        <authorList>
            <person name="Hensen N."/>
            <person name="Bonometti L."/>
            <person name="Westerberg I."/>
            <person name="Brannstrom I.O."/>
            <person name="Guillou S."/>
            <person name="Cros-Aarteil S."/>
            <person name="Calhoun S."/>
            <person name="Haridas S."/>
            <person name="Kuo A."/>
            <person name="Mondo S."/>
            <person name="Pangilinan J."/>
            <person name="Riley R."/>
            <person name="LaButti K."/>
            <person name="Andreopoulos B."/>
            <person name="Lipzen A."/>
            <person name="Chen C."/>
            <person name="Yan M."/>
            <person name="Daum C."/>
            <person name="Ng V."/>
            <person name="Clum A."/>
            <person name="Steindorff A."/>
            <person name="Ohm R.A."/>
            <person name="Martin F."/>
            <person name="Silar P."/>
            <person name="Natvig D.O."/>
            <person name="Lalanne C."/>
            <person name="Gautier V."/>
            <person name="Ament-Velasquez S.L."/>
            <person name="Kruys A."/>
            <person name="Hutchinson M.I."/>
            <person name="Powell A.J."/>
            <person name="Barry K."/>
            <person name="Miller A.N."/>
            <person name="Grigoriev I.V."/>
            <person name="Debuchy R."/>
            <person name="Gladieux P."/>
            <person name="Hiltunen Thoren M."/>
            <person name="Johannesson H."/>
        </authorList>
    </citation>
    <scope>NUCLEOTIDE SEQUENCE</scope>
    <source>
        <strain evidence="11">CBS 955.72</strain>
    </source>
</reference>
<comment type="caution">
    <text evidence="11">The sequence shown here is derived from an EMBL/GenBank/DDBJ whole genome shotgun (WGS) entry which is preliminary data.</text>
</comment>
<dbReference type="PANTHER" id="PTHR43775">
    <property type="entry name" value="FATTY ACID SYNTHASE"/>
    <property type="match status" value="1"/>
</dbReference>